<dbReference type="InterPro" id="IPR013762">
    <property type="entry name" value="Integrase-like_cat_sf"/>
</dbReference>
<dbReference type="Gene3D" id="1.10.443.10">
    <property type="entry name" value="Intergrase catalytic core"/>
    <property type="match status" value="1"/>
</dbReference>
<reference evidence="5 6" key="1">
    <citation type="submission" date="2021-05" db="EMBL/GenBank/DDBJ databases">
        <title>Novel species in genus Cellulomonas.</title>
        <authorList>
            <person name="Zhang G."/>
        </authorList>
    </citation>
    <scope>NUCLEOTIDE SEQUENCE [LARGE SCALE GENOMIC DNA]</scope>
    <source>
        <strain evidence="6">zg-ZUI222</strain>
    </source>
</reference>
<dbReference type="EMBL" id="CP074405">
    <property type="protein sequence ID" value="QVI62400.1"/>
    <property type="molecule type" value="Genomic_DNA"/>
</dbReference>
<sequence length="225" mass="24774">MTSTFPVTLRGAAAPTLMWAHEHDVEPAALQQLRTIAALPWVHGVRVMPDVHLGIIWTDAGRDGSPRLRIPAGKTRKERSIPLHPDAADAIRELRAIRAGDHDRGIIDRVTERRTRYLFMSKGRHISRSHLFDKPLQLVCEYAGLLTVEGGKLVTAHRFRHTLGTELVEVGARFQTVMAVLGHDSADMTLTYAQVSDPTVKADYEKAVEAGSIAGPAAAAIRDKR</sequence>
<gene>
    <name evidence="5" type="ORF">KG103_00065</name>
</gene>
<keyword evidence="3" id="KW-0233">DNA recombination</keyword>
<proteinExistence type="inferred from homology"/>
<dbReference type="Proteomes" id="UP000677804">
    <property type="component" value="Chromosome"/>
</dbReference>
<dbReference type="InterPro" id="IPR002104">
    <property type="entry name" value="Integrase_catalytic"/>
</dbReference>
<dbReference type="CDD" id="cd00397">
    <property type="entry name" value="DNA_BRE_C"/>
    <property type="match status" value="1"/>
</dbReference>
<dbReference type="Pfam" id="PF00589">
    <property type="entry name" value="Phage_integrase"/>
    <property type="match status" value="1"/>
</dbReference>
<evidence type="ECO:0000313" key="5">
    <source>
        <dbReference type="EMBL" id="QVI62400.1"/>
    </source>
</evidence>
<accession>A0ABX8D4K5</accession>
<organism evidence="5 6">
    <name type="scientific">Cellulomonas wangleii</name>
    <dbReference type="NCBI Taxonomy" id="2816956"/>
    <lineage>
        <taxon>Bacteria</taxon>
        <taxon>Bacillati</taxon>
        <taxon>Actinomycetota</taxon>
        <taxon>Actinomycetes</taxon>
        <taxon>Micrococcales</taxon>
        <taxon>Cellulomonadaceae</taxon>
        <taxon>Cellulomonas</taxon>
    </lineage>
</organism>
<name>A0ABX8D4K5_9CELL</name>
<evidence type="ECO:0000256" key="2">
    <source>
        <dbReference type="ARBA" id="ARBA00023125"/>
    </source>
</evidence>
<evidence type="ECO:0000256" key="1">
    <source>
        <dbReference type="ARBA" id="ARBA00008857"/>
    </source>
</evidence>
<protein>
    <submittedName>
        <fullName evidence="5">Tyrosine-type recombinase/integrase</fullName>
    </submittedName>
</protein>
<dbReference type="InterPro" id="IPR050090">
    <property type="entry name" value="Tyrosine_recombinase_XerCD"/>
</dbReference>
<evidence type="ECO:0000256" key="3">
    <source>
        <dbReference type="ARBA" id="ARBA00023172"/>
    </source>
</evidence>
<dbReference type="PROSITE" id="PS51898">
    <property type="entry name" value="TYR_RECOMBINASE"/>
    <property type="match status" value="1"/>
</dbReference>
<dbReference type="PANTHER" id="PTHR30349">
    <property type="entry name" value="PHAGE INTEGRASE-RELATED"/>
    <property type="match status" value="1"/>
</dbReference>
<dbReference type="PANTHER" id="PTHR30349:SF41">
    <property type="entry name" value="INTEGRASE_RECOMBINASE PROTEIN MJ0367-RELATED"/>
    <property type="match status" value="1"/>
</dbReference>
<keyword evidence="6" id="KW-1185">Reference proteome</keyword>
<evidence type="ECO:0000313" key="6">
    <source>
        <dbReference type="Proteomes" id="UP000677804"/>
    </source>
</evidence>
<evidence type="ECO:0000259" key="4">
    <source>
        <dbReference type="PROSITE" id="PS51898"/>
    </source>
</evidence>
<dbReference type="InterPro" id="IPR011010">
    <property type="entry name" value="DNA_brk_join_enz"/>
</dbReference>
<dbReference type="SUPFAM" id="SSF56349">
    <property type="entry name" value="DNA breaking-rejoining enzymes"/>
    <property type="match status" value="1"/>
</dbReference>
<keyword evidence="2" id="KW-0238">DNA-binding</keyword>
<feature type="domain" description="Tyr recombinase" evidence="4">
    <location>
        <begin position="4"/>
        <end position="205"/>
    </location>
</feature>
<comment type="similarity">
    <text evidence="1">Belongs to the 'phage' integrase family.</text>
</comment>